<evidence type="ECO:0000313" key="2">
    <source>
        <dbReference type="Proteomes" id="UP000078046"/>
    </source>
</evidence>
<comment type="caution">
    <text evidence="1">The sequence shown here is derived from an EMBL/GenBank/DDBJ whole genome shotgun (WGS) entry which is preliminary data.</text>
</comment>
<dbReference type="InterPro" id="IPR011989">
    <property type="entry name" value="ARM-like"/>
</dbReference>
<keyword evidence="2" id="KW-1185">Reference proteome</keyword>
<protein>
    <submittedName>
        <fullName evidence="1">Uncharacterized protein</fullName>
    </submittedName>
</protein>
<evidence type="ECO:0000313" key="1">
    <source>
        <dbReference type="EMBL" id="OAF70422.1"/>
    </source>
</evidence>
<dbReference type="Gene3D" id="1.25.10.10">
    <property type="entry name" value="Leucine-rich Repeat Variant"/>
    <property type="match status" value="1"/>
</dbReference>
<dbReference type="Proteomes" id="UP000078046">
    <property type="component" value="Unassembled WGS sequence"/>
</dbReference>
<dbReference type="AlphaFoldDB" id="A0A177B9T2"/>
<sequence length="844" mass="98230">MDKESKANLKQISSKWGRTVHRLKIHRNKPETNKKKMLSLFDFNSDDESLGSNIEPWNLLNSQLSNIHKCKSTDSNINTIHKKRKSSENAKLVENQKKTKNCLNVSKKVEIKDKIKTKIQSKPLVSRNFTINDNQRKIKPISKSKNMGNYKTNVEIGIKNGFKSNEKNEKKLFINKPYIKATNADDKYIVKHSRITRSVSRNVKLEHVKLQELNNLEPVLDVKETEMNDSSCLYDDSKKIFSNEMGSNCQSKDPHPNNLFTKLSPLKPSMPESNIDTCNNFLSIVDDVLLNDFESKLSQKMKKSFQSPSKNCSFNLEPNDAGFNSKKWIKSSLLSYTLSPTKKFSCSFFPMPNKSIIEKNKLEKPISPSNSMYTYIKHVRDAEESAKLGERQDYKDEFEDVISCLNKEYDVNVRILGCYRLINQIISKKAFSFFISQKRQFTVLFYTLSDTLISQTDNYNPKFNALFSFIVLLITCPSNRHKSMLNKSIIQYIVENIDNFSNDLLWSDEEFLKLKNTLEANWYTNDLYFLNINQITYQDVIIEILINILPSSCTASQQEIYSPLFKKSCTMDNVYENLSQNIQRVINDKDISNVTTRFFIIAVARRLKILEYANVWDNLINNNYCYVENQIVNDLVFIFAYFHKILKNNEADNDKYIHVDKLLLDVEKSPKLSICKLVNTFVMSFLKFILNKAHFSESFGKYLINQSELMDILLTILQKESSQYDKNTDVQSLILSIFINISEVSKSNCLMLFDMYNNLKLNKEPIENMFLFYLLKLLYESLKKAESLENTIKDIDWDEIKKKAKYMSQSKEYGIYEEHVQYCALSTYCSLLIGFFMENETASL</sequence>
<dbReference type="EMBL" id="LWCA01000150">
    <property type="protein sequence ID" value="OAF70422.1"/>
    <property type="molecule type" value="Genomic_DNA"/>
</dbReference>
<organism evidence="1 2">
    <name type="scientific">Intoshia linei</name>
    <dbReference type="NCBI Taxonomy" id="1819745"/>
    <lineage>
        <taxon>Eukaryota</taxon>
        <taxon>Metazoa</taxon>
        <taxon>Spiralia</taxon>
        <taxon>Lophotrochozoa</taxon>
        <taxon>Mesozoa</taxon>
        <taxon>Orthonectida</taxon>
        <taxon>Rhopaluridae</taxon>
        <taxon>Intoshia</taxon>
    </lineage>
</organism>
<gene>
    <name evidence="1" type="ORF">A3Q56_01847</name>
</gene>
<reference evidence="1 2" key="1">
    <citation type="submission" date="2016-04" db="EMBL/GenBank/DDBJ databases">
        <title>The genome of Intoshia linei affirms orthonectids as highly simplified spiralians.</title>
        <authorList>
            <person name="Mikhailov K.V."/>
            <person name="Slusarev G.S."/>
            <person name="Nikitin M.A."/>
            <person name="Logacheva M.D."/>
            <person name="Penin A."/>
            <person name="Aleoshin V."/>
            <person name="Panchin Y.V."/>
        </authorList>
    </citation>
    <scope>NUCLEOTIDE SEQUENCE [LARGE SCALE GENOMIC DNA]</scope>
    <source>
        <strain evidence="1">Intl2013</strain>
        <tissue evidence="1">Whole animal</tissue>
    </source>
</reference>
<accession>A0A177B9T2</accession>
<name>A0A177B9T2_9BILA</name>
<proteinExistence type="predicted"/>